<evidence type="ECO:0000313" key="3">
    <source>
        <dbReference type="EMBL" id="GHC63774.1"/>
    </source>
</evidence>
<dbReference type="GO" id="GO:0009229">
    <property type="term" value="P:thiamine diphosphate biosynthetic process"/>
    <property type="evidence" value="ECO:0007669"/>
    <property type="project" value="UniProtKB-UniPathway"/>
</dbReference>
<dbReference type="Proteomes" id="UP000641137">
    <property type="component" value="Unassembled WGS sequence"/>
</dbReference>
<evidence type="ECO:0000313" key="4">
    <source>
        <dbReference type="Proteomes" id="UP000641137"/>
    </source>
</evidence>
<comment type="function">
    <text evidence="1">Catalyzes an amino-pyrimidine hydrolysis reaction at the C5' of the pyrimidine moiety of thiamine compounds, a reaction that is part of a thiamine salvage pathway.</text>
</comment>
<dbReference type="Gene3D" id="1.20.910.10">
    <property type="entry name" value="Heme oxygenase-like"/>
    <property type="match status" value="1"/>
</dbReference>
<dbReference type="InterPro" id="IPR050967">
    <property type="entry name" value="Thiamine_Salvage_TenA"/>
</dbReference>
<dbReference type="GO" id="GO:0005829">
    <property type="term" value="C:cytosol"/>
    <property type="evidence" value="ECO:0007669"/>
    <property type="project" value="TreeGrafter"/>
</dbReference>
<dbReference type="AlphaFoldDB" id="A0A8J3DEK7"/>
<dbReference type="UniPathway" id="UPA00060"/>
<evidence type="ECO:0000259" key="2">
    <source>
        <dbReference type="Pfam" id="PF03070"/>
    </source>
</evidence>
<dbReference type="InterPro" id="IPR027574">
    <property type="entry name" value="Thiaminase_II"/>
</dbReference>
<comment type="caution">
    <text evidence="3">The sequence shown here is derived from an EMBL/GenBank/DDBJ whole genome shotgun (WGS) entry which is preliminary data.</text>
</comment>
<dbReference type="GO" id="GO:0009228">
    <property type="term" value="P:thiamine biosynthetic process"/>
    <property type="evidence" value="ECO:0007669"/>
    <property type="project" value="UniProtKB-KW"/>
</dbReference>
<evidence type="ECO:0000256" key="1">
    <source>
        <dbReference type="RuleBase" id="RU363093"/>
    </source>
</evidence>
<comment type="pathway">
    <text evidence="1">Cofactor biosynthesis; thiamine diphosphate biosynthesis.</text>
</comment>
<reference evidence="3" key="1">
    <citation type="journal article" date="2014" name="Int. J. Syst. Evol. Microbiol.">
        <title>Complete genome sequence of Corynebacterium casei LMG S-19264T (=DSM 44701T), isolated from a smear-ripened cheese.</title>
        <authorList>
            <consortium name="US DOE Joint Genome Institute (JGI-PGF)"/>
            <person name="Walter F."/>
            <person name="Albersmeier A."/>
            <person name="Kalinowski J."/>
            <person name="Ruckert C."/>
        </authorList>
    </citation>
    <scope>NUCLEOTIDE SEQUENCE</scope>
    <source>
        <strain evidence="3">KCTC 42097</strain>
    </source>
</reference>
<keyword evidence="1" id="KW-0784">Thiamine biosynthesis</keyword>
<sequence>MPQPSFQTLTQACSAEWRAYCQHSFVQQLADGSLPKESFQHYLKQDYLFLIHFSRAWALAIYKSRSLAEMRAALDSLKTIMDVELGLHVGYCQAWGIAEDALETLPEARATTAYTRYVLDTGLRGDLLDLHVALAPCIIGYGVIAKWVEAQPGFDASSNPYASWAAMYAGEDYQKAMNAELTWLDGRLAHISDQRLAELARIFAEASRLEADFWQMGLDLAA</sequence>
<dbReference type="SUPFAM" id="SSF48613">
    <property type="entry name" value="Heme oxygenase-like"/>
    <property type="match status" value="1"/>
</dbReference>
<dbReference type="EC" id="3.5.99.2" evidence="1"/>
<keyword evidence="1" id="KW-0378">Hydrolase</keyword>
<keyword evidence="4" id="KW-1185">Reference proteome</keyword>
<dbReference type="GO" id="GO:0050334">
    <property type="term" value="F:thiaminase activity"/>
    <property type="evidence" value="ECO:0007669"/>
    <property type="project" value="UniProtKB-EC"/>
</dbReference>
<protein>
    <recommendedName>
        <fullName evidence="1">Aminopyrimidine aminohydrolase</fullName>
        <ecNumber evidence="1">3.5.99.2</ecNumber>
    </recommendedName>
</protein>
<dbReference type="RefSeq" id="WP_189487679.1">
    <property type="nucleotide sequence ID" value="NZ_BMZO01000002.1"/>
</dbReference>
<dbReference type="Pfam" id="PF03070">
    <property type="entry name" value="TENA_THI-4"/>
    <property type="match status" value="1"/>
</dbReference>
<comment type="catalytic activity">
    <reaction evidence="1">
        <text>thiamine + H2O = 5-(2-hydroxyethyl)-4-methylthiazole + 4-amino-5-hydroxymethyl-2-methylpyrimidine + H(+)</text>
        <dbReference type="Rhea" id="RHEA:17509"/>
        <dbReference type="ChEBI" id="CHEBI:15377"/>
        <dbReference type="ChEBI" id="CHEBI:15378"/>
        <dbReference type="ChEBI" id="CHEBI:16892"/>
        <dbReference type="ChEBI" id="CHEBI:17957"/>
        <dbReference type="ChEBI" id="CHEBI:18385"/>
        <dbReference type="EC" id="3.5.99.2"/>
    </reaction>
</comment>
<reference evidence="3" key="2">
    <citation type="submission" date="2020-09" db="EMBL/GenBank/DDBJ databases">
        <authorList>
            <person name="Sun Q."/>
            <person name="Kim S."/>
        </authorList>
    </citation>
    <scope>NUCLEOTIDE SEQUENCE</scope>
    <source>
        <strain evidence="3">KCTC 42097</strain>
    </source>
</reference>
<gene>
    <name evidence="3" type="ORF">GCM10010136_05330</name>
</gene>
<comment type="catalytic activity">
    <reaction evidence="1">
        <text>4-amino-5-aminomethyl-2-methylpyrimidine + H2O = 4-amino-5-hydroxymethyl-2-methylpyrimidine + NH4(+)</text>
        <dbReference type="Rhea" id="RHEA:31799"/>
        <dbReference type="ChEBI" id="CHEBI:15377"/>
        <dbReference type="ChEBI" id="CHEBI:16892"/>
        <dbReference type="ChEBI" id="CHEBI:28938"/>
        <dbReference type="ChEBI" id="CHEBI:63416"/>
        <dbReference type="EC" id="3.5.99.2"/>
    </reaction>
</comment>
<dbReference type="InterPro" id="IPR004305">
    <property type="entry name" value="Thiaminase-2/PQQC"/>
</dbReference>
<organism evidence="3 4">
    <name type="scientific">Limoniibacter endophyticus</name>
    <dbReference type="NCBI Taxonomy" id="1565040"/>
    <lineage>
        <taxon>Bacteria</taxon>
        <taxon>Pseudomonadati</taxon>
        <taxon>Pseudomonadota</taxon>
        <taxon>Alphaproteobacteria</taxon>
        <taxon>Hyphomicrobiales</taxon>
        <taxon>Bartonellaceae</taxon>
        <taxon>Limoniibacter</taxon>
    </lineage>
</organism>
<dbReference type="EMBL" id="BMZO01000002">
    <property type="protein sequence ID" value="GHC63774.1"/>
    <property type="molecule type" value="Genomic_DNA"/>
</dbReference>
<dbReference type="PANTHER" id="PTHR43198">
    <property type="entry name" value="BIFUNCTIONAL TH2 PROTEIN"/>
    <property type="match status" value="1"/>
</dbReference>
<dbReference type="NCBIfam" id="TIGR04306">
    <property type="entry name" value="salvage_TenA"/>
    <property type="match status" value="1"/>
</dbReference>
<feature type="domain" description="Thiaminase-2/PQQC" evidence="2">
    <location>
        <begin position="16"/>
        <end position="219"/>
    </location>
</feature>
<dbReference type="InterPro" id="IPR016084">
    <property type="entry name" value="Haem_Oase-like_multi-hlx"/>
</dbReference>
<dbReference type="CDD" id="cd19367">
    <property type="entry name" value="TenA_C_ScTHI20-like"/>
    <property type="match status" value="1"/>
</dbReference>
<comment type="similarity">
    <text evidence="1">Belongs to the TenA family.</text>
</comment>
<dbReference type="PANTHER" id="PTHR43198:SF2">
    <property type="entry name" value="SI:CH1073-67J19.1-RELATED"/>
    <property type="match status" value="1"/>
</dbReference>
<name>A0A8J3DEK7_9HYPH</name>
<accession>A0A8J3DEK7</accession>
<proteinExistence type="inferred from homology"/>